<feature type="region of interest" description="Disordered" evidence="1">
    <location>
        <begin position="1"/>
        <end position="24"/>
    </location>
</feature>
<evidence type="ECO:0000313" key="3">
    <source>
        <dbReference type="Proteomes" id="UP001309876"/>
    </source>
</evidence>
<reference evidence="2 3" key="1">
    <citation type="submission" date="2023-08" db="EMBL/GenBank/DDBJ databases">
        <title>Black Yeasts Isolated from many extreme environments.</title>
        <authorList>
            <person name="Coleine C."/>
            <person name="Stajich J.E."/>
            <person name="Selbmann L."/>
        </authorList>
    </citation>
    <scope>NUCLEOTIDE SEQUENCE [LARGE SCALE GENOMIC DNA]</scope>
    <source>
        <strain evidence="2 3">CCFEE 5910</strain>
    </source>
</reference>
<feature type="region of interest" description="Disordered" evidence="1">
    <location>
        <begin position="58"/>
        <end position="96"/>
    </location>
</feature>
<proteinExistence type="predicted"/>
<evidence type="ECO:0000313" key="2">
    <source>
        <dbReference type="EMBL" id="KAK5086974.1"/>
    </source>
</evidence>
<comment type="caution">
    <text evidence="2">The sequence shown here is derived from an EMBL/GenBank/DDBJ whole genome shotgun (WGS) entry which is preliminary data.</text>
</comment>
<dbReference type="AlphaFoldDB" id="A0AAN7T3E3"/>
<sequence length="215" mass="24696">MKNSKSQIHERQSAPLRQPKPITFPDMDRILQRHGIMRTSNAQFSIPHQSAQEKDMYHLRQATDSSSSRSKSRPQHGYLSFRPPPNHGDPDGPSNLQLLGYAGLEDAPFTGQLISTPKLHSVYKQYYEYDKTTCPAGILYFDPAGRQSREAWLYVRDEGMVEWKRDFLAERGGMRYFVYIKEEEDGWEWKQVLGDVIDGGAEVNLFVKMRAASPL</sequence>
<gene>
    <name evidence="2" type="ORF">LTR05_004145</name>
</gene>
<protein>
    <submittedName>
        <fullName evidence="2">Uncharacterized protein</fullName>
    </submittedName>
</protein>
<keyword evidence="3" id="KW-1185">Reference proteome</keyword>
<organism evidence="2 3">
    <name type="scientific">Lithohypha guttulata</name>
    <dbReference type="NCBI Taxonomy" id="1690604"/>
    <lineage>
        <taxon>Eukaryota</taxon>
        <taxon>Fungi</taxon>
        <taxon>Dikarya</taxon>
        <taxon>Ascomycota</taxon>
        <taxon>Pezizomycotina</taxon>
        <taxon>Eurotiomycetes</taxon>
        <taxon>Chaetothyriomycetidae</taxon>
        <taxon>Chaetothyriales</taxon>
        <taxon>Trichomeriaceae</taxon>
        <taxon>Lithohypha</taxon>
    </lineage>
</organism>
<name>A0AAN7T3E3_9EURO</name>
<accession>A0AAN7T3E3</accession>
<dbReference type="Proteomes" id="UP001309876">
    <property type="component" value="Unassembled WGS sequence"/>
</dbReference>
<evidence type="ECO:0000256" key="1">
    <source>
        <dbReference type="SAM" id="MobiDB-lite"/>
    </source>
</evidence>
<dbReference type="EMBL" id="JAVRRJ010000003">
    <property type="protein sequence ID" value="KAK5086974.1"/>
    <property type="molecule type" value="Genomic_DNA"/>
</dbReference>